<dbReference type="InterPro" id="IPR036249">
    <property type="entry name" value="Thioredoxin-like_sf"/>
</dbReference>
<comment type="caution">
    <text evidence="1">The sequence shown here is derived from an EMBL/GenBank/DDBJ whole genome shotgun (WGS) entry which is preliminary data.</text>
</comment>
<dbReference type="EMBL" id="JRWP01000018">
    <property type="protein sequence ID" value="KGY08813.1"/>
    <property type="molecule type" value="Genomic_DNA"/>
</dbReference>
<protein>
    <recommendedName>
        <fullName evidence="3">DUF1223 domain-containing protein</fullName>
    </recommendedName>
</protein>
<dbReference type="Proteomes" id="UP000030451">
    <property type="component" value="Unassembled WGS sequence"/>
</dbReference>
<proteinExistence type="predicted"/>
<gene>
    <name evidence="1" type="ORF">NM06_09745</name>
</gene>
<dbReference type="PANTHER" id="PTHR36057">
    <property type="match status" value="1"/>
</dbReference>
<evidence type="ECO:0000313" key="2">
    <source>
        <dbReference type="Proteomes" id="UP000030451"/>
    </source>
</evidence>
<dbReference type="InterPro" id="IPR010634">
    <property type="entry name" value="DUF1223"/>
</dbReference>
<dbReference type="RefSeq" id="WP_038190502.1">
    <property type="nucleotide sequence ID" value="NZ_JRWP01000018.1"/>
</dbReference>
<accession>A0A0A5JLK0</accession>
<sequence>MHSLLAISIASSLSAGQIWIHEGQPAQVVELFTSEGCSSCPPADRYLSKLENSEGLWTSIIPIAYHVDYWDHLGWKDKFAKPEYSQLQRLYYAYDLVGSVYTPGFVVDGREWRGFFNWVNRELPAETPRESQRLKLIRKGNTFSLQFDKAGSFDATLVFLANNQYTQVQRGENRGRKLEHDFIAVKRMQQRSTDGKWEFETQLPLETIDAVAAWVSEPGRFERIQTVAGKIE</sequence>
<reference evidence="1 2" key="1">
    <citation type="submission" date="2014-10" db="EMBL/GenBank/DDBJ databases">
        <title>Genome sequencing of Vibrio sinaloensis T08.</title>
        <authorList>
            <person name="Chan K.-G."/>
            <person name="Mohamad N.I."/>
        </authorList>
    </citation>
    <scope>NUCLEOTIDE SEQUENCE [LARGE SCALE GENOMIC DNA]</scope>
    <source>
        <strain evidence="1 2">T08</strain>
    </source>
</reference>
<dbReference type="SUPFAM" id="SSF52833">
    <property type="entry name" value="Thioredoxin-like"/>
    <property type="match status" value="1"/>
</dbReference>
<evidence type="ECO:0008006" key="3">
    <source>
        <dbReference type="Google" id="ProtNLM"/>
    </source>
</evidence>
<dbReference type="Pfam" id="PF06764">
    <property type="entry name" value="DUF1223"/>
    <property type="match status" value="1"/>
</dbReference>
<evidence type="ECO:0000313" key="1">
    <source>
        <dbReference type="EMBL" id="KGY08813.1"/>
    </source>
</evidence>
<organism evidence="1 2">
    <name type="scientific">Photobacterium sp. (strain ATCC 43367)</name>
    <dbReference type="NCBI Taxonomy" id="379097"/>
    <lineage>
        <taxon>Bacteria</taxon>
        <taxon>Pseudomonadati</taxon>
        <taxon>Pseudomonadota</taxon>
        <taxon>Gammaproteobacteria</taxon>
        <taxon>Vibrionales</taxon>
        <taxon>Vibrionaceae</taxon>
        <taxon>Vibrio</taxon>
        <taxon>Vibrio oreintalis group</taxon>
    </lineage>
</organism>
<dbReference type="OrthoDB" id="9808254at2"/>
<dbReference type="AlphaFoldDB" id="A0A0A5JLK0"/>
<name>A0A0A5JLK0_PHOS4</name>
<dbReference type="PANTHER" id="PTHR36057:SF1">
    <property type="entry name" value="LIPOPROTEIN LIPID ATTACHMENT SITE-LIKE PROTEIN, PUTATIVE (DUF1223)-RELATED"/>
    <property type="match status" value="1"/>
</dbReference>